<evidence type="ECO:0000256" key="6">
    <source>
        <dbReference type="ARBA" id="ARBA00023163"/>
    </source>
</evidence>
<dbReference type="GO" id="GO:0003723">
    <property type="term" value="F:RNA binding"/>
    <property type="evidence" value="ECO:0007669"/>
    <property type="project" value="InterPro"/>
</dbReference>
<keyword evidence="7" id="KW-0539">Nucleus</keyword>
<keyword evidence="3" id="KW-0698">rRNA processing</keyword>
<evidence type="ECO:0000256" key="1">
    <source>
        <dbReference type="ARBA" id="ARBA00004604"/>
    </source>
</evidence>
<dbReference type="PANTHER" id="PTHR44215:SF1">
    <property type="entry name" value="WD REPEAT-CONTAINING PROTEIN 75"/>
    <property type="match status" value="1"/>
</dbReference>
<dbReference type="InterPro" id="IPR057644">
    <property type="entry name" value="Beta-prop_WDR75_2nd"/>
</dbReference>
<dbReference type="GO" id="GO:0032040">
    <property type="term" value="C:small-subunit processome"/>
    <property type="evidence" value="ECO:0007669"/>
    <property type="project" value="InterPro"/>
</dbReference>
<dbReference type="HOGENOM" id="CLU_005417_1_0_1"/>
<dbReference type="InterPro" id="IPR015943">
    <property type="entry name" value="WD40/YVTN_repeat-like_dom_sf"/>
</dbReference>
<dbReference type="InterPro" id="IPR001680">
    <property type="entry name" value="WD40_rpt"/>
</dbReference>
<evidence type="ECO:0000313" key="12">
    <source>
        <dbReference type="Proteomes" id="UP000054248"/>
    </source>
</evidence>
<feature type="domain" description="WD repeat-containing protein 75 second beta-propeller" evidence="10">
    <location>
        <begin position="461"/>
        <end position="699"/>
    </location>
</feature>
<keyword evidence="4 8" id="KW-0853">WD repeat</keyword>
<feature type="compositionally biased region" description="Polar residues" evidence="9">
    <location>
        <begin position="970"/>
        <end position="981"/>
    </location>
</feature>
<accession>A0A0C3Q6W3</accession>
<feature type="repeat" description="WD" evidence="8">
    <location>
        <begin position="155"/>
        <end position="197"/>
    </location>
</feature>
<sequence>MVKASSADGHVAEPGKTSSSSKVSKSKLRRVSSTAGDPKSSKPAPSKEDIPPEAATESMSLNEKEAKKTRKKRQQGESDHLQSTPADPAPVQAEEWSWIPLANEEQAGHSAVFSKDGQYFFVPSGSSIKVYAVETLKIVSTFSPLRSSSASLSPASPHTDLVTSVLLNPFNPLQLYSASLDGTIKIWDWLEGTLLRTLDFGKPISHMCAHPECPDVVFVAGRNAKVAMKQKHGRTTNSKAECTVARVSLTDQSQKSRKIGKKIAPVTGLFLSADGKFLIATAATTVHIAFTSSPEKGWIKFVSPDGVHLTRLVCHPSHNYFATGDKSGHIRIWDCLQDESQLTFEKLGVAKTPTTRLMHWHAHEVGALAFTPNGAFLISGGVEAVMVLWNMDSGRRGNVPRVGAPIQGISTVDRPDAGQEILLGLADGSFAMYNVTKGRFRVQTGSVKLASSRLNDAEPVLAVDPQRRRLALASFHPASIQIHSLLTSDSVQEVEVAPSNRVSSKDKPVFITPTTVTQATFDHTGRWLATIDGREASLDSSAAWYLKFWELRDTSKGDRYVLNTRIDLPHGYERIVMVEFCNPATVGGPLKLATAGEDGTVKIWGARGPIGQESWVNRATLTYREETPSHLSFSPDGSVLAVAHGSYVTLWDGQTHALLYAVSSLPFRKVNIVHFVGTNGRYLVVSGDSKDAIVWDVLKNKAVRRVSTTPPTSLSMPKTSHNPLVVPIPNSDHFVVAARHPNQTLISIHSRRQSDPIRTRSLPFHVLRLAPLPSSPDRFVMATIAADGSVSLVGDDLTLFPEREGDVERSLSSKRPLSARPSLFENVFGRSAFKDLDNVDNIPQPSTEVVGADDRFGAAVDLRLLDGPAYLLPPIETLFTSLMEGVLVKPLTNTEQEKQDEDTGMDVDLDEAPEDNIASAPLLRPREVDESEISMLVDLFSQHALIAPSNTKKGSRLGNGSGLKKPHLNGKTQVNGITASAGTHLPSPSPTPSPVTSIPAAKAKAKQKANGIPHPSPSTGQKRKVPPTS</sequence>
<dbReference type="SUPFAM" id="SSF50978">
    <property type="entry name" value="WD40 repeat-like"/>
    <property type="match status" value="2"/>
</dbReference>
<dbReference type="EMBL" id="KN823046">
    <property type="protein sequence ID" value="KIO25200.1"/>
    <property type="molecule type" value="Genomic_DNA"/>
</dbReference>
<dbReference type="Proteomes" id="UP000054248">
    <property type="component" value="Unassembled WGS sequence"/>
</dbReference>
<organism evidence="11 12">
    <name type="scientific">Tulasnella calospora MUT 4182</name>
    <dbReference type="NCBI Taxonomy" id="1051891"/>
    <lineage>
        <taxon>Eukaryota</taxon>
        <taxon>Fungi</taxon>
        <taxon>Dikarya</taxon>
        <taxon>Basidiomycota</taxon>
        <taxon>Agaricomycotina</taxon>
        <taxon>Agaricomycetes</taxon>
        <taxon>Cantharellales</taxon>
        <taxon>Tulasnellaceae</taxon>
        <taxon>Tulasnella</taxon>
    </lineage>
</organism>
<evidence type="ECO:0000259" key="10">
    <source>
        <dbReference type="Pfam" id="PF23769"/>
    </source>
</evidence>
<dbReference type="STRING" id="1051891.A0A0C3Q6W3"/>
<evidence type="ECO:0000256" key="2">
    <source>
        <dbReference type="ARBA" id="ARBA00022517"/>
    </source>
</evidence>
<comment type="subcellular location">
    <subcellularLocation>
        <location evidence="1">Nucleus</location>
        <location evidence="1">Nucleolus</location>
    </subcellularLocation>
</comment>
<dbReference type="InterPro" id="IPR036322">
    <property type="entry name" value="WD40_repeat_dom_sf"/>
</dbReference>
<evidence type="ECO:0000256" key="4">
    <source>
        <dbReference type="ARBA" id="ARBA00022574"/>
    </source>
</evidence>
<feature type="region of interest" description="Disordered" evidence="9">
    <location>
        <begin position="1"/>
        <end position="90"/>
    </location>
</feature>
<reference evidence="11 12" key="1">
    <citation type="submission" date="2014-04" db="EMBL/GenBank/DDBJ databases">
        <authorList>
            <consortium name="DOE Joint Genome Institute"/>
            <person name="Kuo A."/>
            <person name="Girlanda M."/>
            <person name="Perotto S."/>
            <person name="Kohler A."/>
            <person name="Nagy L.G."/>
            <person name="Floudas D."/>
            <person name="Copeland A."/>
            <person name="Barry K.W."/>
            <person name="Cichocki N."/>
            <person name="Veneault-Fourrey C."/>
            <person name="LaButti K."/>
            <person name="Lindquist E.A."/>
            <person name="Lipzen A."/>
            <person name="Lundell T."/>
            <person name="Morin E."/>
            <person name="Murat C."/>
            <person name="Sun H."/>
            <person name="Tunlid A."/>
            <person name="Henrissat B."/>
            <person name="Grigoriev I.V."/>
            <person name="Hibbett D.S."/>
            <person name="Martin F."/>
            <person name="Nordberg H.P."/>
            <person name="Cantor M.N."/>
            <person name="Hua S.X."/>
        </authorList>
    </citation>
    <scope>NUCLEOTIDE SEQUENCE [LARGE SCALE GENOMIC DNA]</scope>
    <source>
        <strain evidence="11 12">MUT 4182</strain>
    </source>
</reference>
<evidence type="ECO:0000256" key="5">
    <source>
        <dbReference type="ARBA" id="ARBA00022737"/>
    </source>
</evidence>
<dbReference type="Gene3D" id="2.130.10.10">
    <property type="entry name" value="YVTN repeat-like/Quinoprotein amine dehydrogenase"/>
    <property type="match status" value="4"/>
</dbReference>
<dbReference type="Pfam" id="PF23869">
    <property type="entry name" value="Beta-prop_WDR75_1st"/>
    <property type="match status" value="1"/>
</dbReference>
<dbReference type="OrthoDB" id="4096at2759"/>
<keyword evidence="6" id="KW-0804">Transcription</keyword>
<dbReference type="SMART" id="SM00320">
    <property type="entry name" value="WD40"/>
    <property type="match status" value="7"/>
</dbReference>
<dbReference type="GO" id="GO:0006364">
    <property type="term" value="P:rRNA processing"/>
    <property type="evidence" value="ECO:0007669"/>
    <property type="project" value="UniProtKB-KW"/>
</dbReference>
<reference evidence="12" key="2">
    <citation type="submission" date="2015-01" db="EMBL/GenBank/DDBJ databases">
        <title>Evolutionary Origins and Diversification of the Mycorrhizal Mutualists.</title>
        <authorList>
            <consortium name="DOE Joint Genome Institute"/>
            <consortium name="Mycorrhizal Genomics Consortium"/>
            <person name="Kohler A."/>
            <person name="Kuo A."/>
            <person name="Nagy L.G."/>
            <person name="Floudas D."/>
            <person name="Copeland A."/>
            <person name="Barry K.W."/>
            <person name="Cichocki N."/>
            <person name="Veneault-Fourrey C."/>
            <person name="LaButti K."/>
            <person name="Lindquist E.A."/>
            <person name="Lipzen A."/>
            <person name="Lundell T."/>
            <person name="Morin E."/>
            <person name="Murat C."/>
            <person name="Riley R."/>
            <person name="Ohm R."/>
            <person name="Sun H."/>
            <person name="Tunlid A."/>
            <person name="Henrissat B."/>
            <person name="Grigoriev I.V."/>
            <person name="Hibbett D.S."/>
            <person name="Martin F."/>
        </authorList>
    </citation>
    <scope>NUCLEOTIDE SEQUENCE [LARGE SCALE GENOMIC DNA]</scope>
    <source>
        <strain evidence="12">MUT 4182</strain>
    </source>
</reference>
<feature type="compositionally biased region" description="Acidic residues" evidence="9">
    <location>
        <begin position="898"/>
        <end position="914"/>
    </location>
</feature>
<evidence type="ECO:0000256" key="8">
    <source>
        <dbReference type="PROSITE-ProRule" id="PRU00221"/>
    </source>
</evidence>
<feature type="repeat" description="WD" evidence="8">
    <location>
        <begin position="358"/>
        <end position="399"/>
    </location>
</feature>
<gene>
    <name evidence="11" type="ORF">M407DRAFT_25424</name>
</gene>
<dbReference type="GO" id="GO:2000234">
    <property type="term" value="P:positive regulation of rRNA processing"/>
    <property type="evidence" value="ECO:0007669"/>
    <property type="project" value="TreeGrafter"/>
</dbReference>
<dbReference type="Pfam" id="PF23769">
    <property type="entry name" value="Beta-prop_WDR75_2nd"/>
    <property type="match status" value="1"/>
</dbReference>
<name>A0A0C3Q6W3_9AGAM</name>
<keyword evidence="5" id="KW-0677">Repeat</keyword>
<evidence type="ECO:0000313" key="11">
    <source>
        <dbReference type="EMBL" id="KIO25200.1"/>
    </source>
</evidence>
<dbReference type="AlphaFoldDB" id="A0A0C3Q6W3"/>
<protein>
    <recommendedName>
        <fullName evidence="10">WD repeat-containing protein 75 second beta-propeller domain-containing protein</fullName>
    </recommendedName>
</protein>
<feature type="region of interest" description="Disordered" evidence="9">
    <location>
        <begin position="950"/>
        <end position="1029"/>
    </location>
</feature>
<dbReference type="PROSITE" id="PS50082">
    <property type="entry name" value="WD_REPEATS_2"/>
    <property type="match status" value="2"/>
</dbReference>
<dbReference type="PROSITE" id="PS50294">
    <property type="entry name" value="WD_REPEATS_REGION"/>
    <property type="match status" value="2"/>
</dbReference>
<dbReference type="GO" id="GO:0045943">
    <property type="term" value="P:positive regulation of transcription by RNA polymerase I"/>
    <property type="evidence" value="ECO:0007669"/>
    <property type="project" value="InterPro"/>
</dbReference>
<keyword evidence="12" id="KW-1185">Reference proteome</keyword>
<proteinExistence type="predicted"/>
<dbReference type="PANTHER" id="PTHR44215">
    <property type="entry name" value="WD REPEAT-CONTAINING PROTEIN 75"/>
    <property type="match status" value="1"/>
</dbReference>
<evidence type="ECO:0000256" key="7">
    <source>
        <dbReference type="ARBA" id="ARBA00023242"/>
    </source>
</evidence>
<dbReference type="InterPro" id="IPR053826">
    <property type="entry name" value="WDR75"/>
</dbReference>
<keyword evidence="2" id="KW-0690">Ribosome biogenesis</keyword>
<feature type="region of interest" description="Disordered" evidence="9">
    <location>
        <begin position="893"/>
        <end position="924"/>
    </location>
</feature>
<evidence type="ECO:0000256" key="3">
    <source>
        <dbReference type="ARBA" id="ARBA00022552"/>
    </source>
</evidence>
<evidence type="ECO:0000256" key="9">
    <source>
        <dbReference type="SAM" id="MobiDB-lite"/>
    </source>
</evidence>